<proteinExistence type="predicted"/>
<comment type="caution">
    <text evidence="2">The sequence shown here is derived from an EMBL/GenBank/DDBJ whole genome shotgun (WGS) entry which is preliminary data.</text>
</comment>
<dbReference type="EMBL" id="QIBZ01000017">
    <property type="protein sequence ID" value="RNM33409.1"/>
    <property type="molecule type" value="Genomic_DNA"/>
</dbReference>
<name>A0A3N0I8T9_9ACTN</name>
<accession>A0A3N0I8T9</accession>
<feature type="region of interest" description="Disordered" evidence="1">
    <location>
        <begin position="1"/>
        <end position="74"/>
    </location>
</feature>
<keyword evidence="3" id="KW-1185">Reference proteome</keyword>
<sequence>MQQLLRGFQQGTHHRGAVDPMPPLRRQSISVLGHNETGRAEAAQSQARNAHRPPKMNEAEPATHPTAYFPLAPPAPRRLAGIEREARPRDNATVLYPPTKAALVFQKDQPPFSM</sequence>
<reference evidence="3" key="1">
    <citation type="submission" date="2018-05" db="EMBL/GenBank/DDBJ databases">
        <title>Genome Sequencing of selected type strains of the family Eggerthellaceae.</title>
        <authorList>
            <person name="Danylec N."/>
            <person name="Stoll D.A."/>
            <person name="Doetsch A."/>
            <person name="Huch M."/>
        </authorList>
    </citation>
    <scope>NUCLEOTIDE SEQUENCE [LARGE SCALE GENOMIC DNA]</scope>
    <source>
        <strain evidence="3">DSM 22006</strain>
    </source>
</reference>
<evidence type="ECO:0000256" key="1">
    <source>
        <dbReference type="SAM" id="MobiDB-lite"/>
    </source>
</evidence>
<protein>
    <submittedName>
        <fullName evidence="2">Uncharacterized protein</fullName>
    </submittedName>
</protein>
<evidence type="ECO:0000313" key="3">
    <source>
        <dbReference type="Proteomes" id="UP000271472"/>
    </source>
</evidence>
<organism evidence="2 3">
    <name type="scientific">Slackia isoflavoniconvertens</name>
    <dbReference type="NCBI Taxonomy" id="572010"/>
    <lineage>
        <taxon>Bacteria</taxon>
        <taxon>Bacillati</taxon>
        <taxon>Actinomycetota</taxon>
        <taxon>Coriobacteriia</taxon>
        <taxon>Eggerthellales</taxon>
        <taxon>Eggerthellaceae</taxon>
        <taxon>Slackia</taxon>
    </lineage>
</organism>
<dbReference type="Proteomes" id="UP000271472">
    <property type="component" value="Unassembled WGS sequence"/>
</dbReference>
<dbReference type="AlphaFoldDB" id="A0A3N0I8T9"/>
<gene>
    <name evidence="2" type="ORF">DMP05_08565</name>
</gene>
<evidence type="ECO:0000313" key="2">
    <source>
        <dbReference type="EMBL" id="RNM33409.1"/>
    </source>
</evidence>